<sequence length="186" mass="20973">MTTKEVIQNADERMAKAVEAAKREMATLRTGRANPSMLDRVMVTYYGMETPLQQLATINVPEARTLIITPFDKSSIGEIEKGIQKADLGLSPSNDGDVIRIAVPALTDERRKEMTKLLKKYAEDGRVAVRNVRRDANDEIKKQEKNSEVTEDDSKRSQDEIQKLTDKHIAVIDEAAENKEQEIMEV</sequence>
<dbReference type="RefSeq" id="WP_106587301.1">
    <property type="nucleotide sequence ID" value="NZ_PYAV01000001.1"/>
</dbReference>
<feature type="region of interest" description="Disordered" evidence="6">
    <location>
        <begin position="137"/>
        <end position="161"/>
    </location>
</feature>
<dbReference type="GO" id="GO:0006415">
    <property type="term" value="P:translational termination"/>
    <property type="evidence" value="ECO:0007669"/>
    <property type="project" value="UniProtKB-UniRule"/>
</dbReference>
<accession>A0A2P8HYC4</accession>
<dbReference type="InterPro" id="IPR023584">
    <property type="entry name" value="Ribosome_recyc_fac_dom"/>
</dbReference>
<evidence type="ECO:0000256" key="4">
    <source>
        <dbReference type="ARBA" id="ARBA00022917"/>
    </source>
</evidence>
<reference evidence="8 9" key="1">
    <citation type="submission" date="2018-03" db="EMBL/GenBank/DDBJ databases">
        <title>Genomic Encyclopedia of Type Strains, Phase III (KMG-III): the genomes of soil and plant-associated and newly described type strains.</title>
        <authorList>
            <person name="Whitman W."/>
        </authorList>
    </citation>
    <scope>NUCLEOTIDE SEQUENCE [LARGE SCALE GENOMIC DNA]</scope>
    <source>
        <strain evidence="8 9">CGMCC 1.07653</strain>
    </source>
</reference>
<dbReference type="CDD" id="cd00520">
    <property type="entry name" value="RRF"/>
    <property type="match status" value="1"/>
</dbReference>
<dbReference type="FunFam" id="1.10.132.20:FF:000001">
    <property type="entry name" value="Ribosome-recycling factor"/>
    <property type="match status" value="1"/>
</dbReference>
<dbReference type="InterPro" id="IPR002661">
    <property type="entry name" value="Ribosome_recyc_fac"/>
</dbReference>
<keyword evidence="9" id="KW-1185">Reference proteome</keyword>
<keyword evidence="4 5" id="KW-0648">Protein biosynthesis</keyword>
<comment type="similarity">
    <text evidence="2 5">Belongs to the RRF family.</text>
</comment>
<comment type="caution">
    <text evidence="8">The sequence shown here is derived from an EMBL/GenBank/DDBJ whole genome shotgun (WGS) entry which is preliminary data.</text>
</comment>
<protein>
    <recommendedName>
        <fullName evidence="5">Ribosome-recycling factor</fullName>
        <shortName evidence="5">RRF</shortName>
    </recommendedName>
    <alternativeName>
        <fullName evidence="5">Ribosome-releasing factor</fullName>
    </alternativeName>
</protein>
<organism evidence="8 9">
    <name type="scientific">Salsuginibacillus halophilus</name>
    <dbReference type="NCBI Taxonomy" id="517424"/>
    <lineage>
        <taxon>Bacteria</taxon>
        <taxon>Bacillati</taxon>
        <taxon>Bacillota</taxon>
        <taxon>Bacilli</taxon>
        <taxon>Bacillales</taxon>
        <taxon>Bacillaceae</taxon>
        <taxon>Salsuginibacillus</taxon>
    </lineage>
</organism>
<evidence type="ECO:0000313" key="8">
    <source>
        <dbReference type="EMBL" id="PSL51220.1"/>
    </source>
</evidence>
<dbReference type="GO" id="GO:0005737">
    <property type="term" value="C:cytoplasm"/>
    <property type="evidence" value="ECO:0007669"/>
    <property type="project" value="UniProtKB-SubCell"/>
</dbReference>
<dbReference type="GO" id="GO:0043023">
    <property type="term" value="F:ribosomal large subunit binding"/>
    <property type="evidence" value="ECO:0007669"/>
    <property type="project" value="TreeGrafter"/>
</dbReference>
<name>A0A2P8HYC4_9BACI</name>
<keyword evidence="3 5" id="KW-0963">Cytoplasm</keyword>
<dbReference type="PANTHER" id="PTHR20982:SF3">
    <property type="entry name" value="MITOCHONDRIAL RIBOSOME RECYCLING FACTOR PSEUDO 1"/>
    <property type="match status" value="1"/>
</dbReference>
<feature type="domain" description="Ribosome recycling factor" evidence="7">
    <location>
        <begin position="22"/>
        <end position="184"/>
    </location>
</feature>
<dbReference type="NCBIfam" id="TIGR00496">
    <property type="entry name" value="frr"/>
    <property type="match status" value="1"/>
</dbReference>
<dbReference type="Proteomes" id="UP000242310">
    <property type="component" value="Unassembled WGS sequence"/>
</dbReference>
<dbReference type="EMBL" id="PYAV01000001">
    <property type="protein sequence ID" value="PSL51220.1"/>
    <property type="molecule type" value="Genomic_DNA"/>
</dbReference>
<dbReference type="HAMAP" id="MF_00040">
    <property type="entry name" value="RRF"/>
    <property type="match status" value="1"/>
</dbReference>
<evidence type="ECO:0000256" key="6">
    <source>
        <dbReference type="SAM" id="MobiDB-lite"/>
    </source>
</evidence>
<evidence type="ECO:0000256" key="1">
    <source>
        <dbReference type="ARBA" id="ARBA00004496"/>
    </source>
</evidence>
<dbReference type="OrthoDB" id="9804006at2"/>
<evidence type="ECO:0000256" key="5">
    <source>
        <dbReference type="HAMAP-Rule" id="MF_00040"/>
    </source>
</evidence>
<dbReference type="InterPro" id="IPR036191">
    <property type="entry name" value="RRF_sf"/>
</dbReference>
<dbReference type="Pfam" id="PF01765">
    <property type="entry name" value="RRF"/>
    <property type="match status" value="1"/>
</dbReference>
<evidence type="ECO:0000256" key="3">
    <source>
        <dbReference type="ARBA" id="ARBA00022490"/>
    </source>
</evidence>
<dbReference type="SUPFAM" id="SSF55194">
    <property type="entry name" value="Ribosome recycling factor, RRF"/>
    <property type="match status" value="1"/>
</dbReference>
<comment type="subcellular location">
    <subcellularLocation>
        <location evidence="1 5">Cytoplasm</location>
    </subcellularLocation>
</comment>
<comment type="function">
    <text evidence="5">Responsible for the release of ribosomes from messenger RNA at the termination of protein biosynthesis. May increase the efficiency of translation by recycling ribosomes from one round of translation to another.</text>
</comment>
<evidence type="ECO:0000256" key="2">
    <source>
        <dbReference type="ARBA" id="ARBA00005912"/>
    </source>
</evidence>
<dbReference type="Gene3D" id="1.10.132.20">
    <property type="entry name" value="Ribosome-recycling factor"/>
    <property type="match status" value="1"/>
</dbReference>
<dbReference type="Gene3D" id="3.30.1360.40">
    <property type="match status" value="1"/>
</dbReference>
<dbReference type="FunFam" id="3.30.1360.40:FF:000001">
    <property type="entry name" value="Ribosome-recycling factor"/>
    <property type="match status" value="1"/>
</dbReference>
<evidence type="ECO:0000313" key="9">
    <source>
        <dbReference type="Proteomes" id="UP000242310"/>
    </source>
</evidence>
<dbReference type="AlphaFoldDB" id="A0A2P8HYC4"/>
<gene>
    <name evidence="5" type="primary">frr</name>
    <name evidence="8" type="ORF">B0H94_101130</name>
</gene>
<evidence type="ECO:0000259" key="7">
    <source>
        <dbReference type="Pfam" id="PF01765"/>
    </source>
</evidence>
<proteinExistence type="inferred from homology"/>
<dbReference type="PANTHER" id="PTHR20982">
    <property type="entry name" value="RIBOSOME RECYCLING FACTOR"/>
    <property type="match status" value="1"/>
</dbReference>